<gene>
    <name evidence="1" type="ORF">AJE_15864</name>
</gene>
<evidence type="ECO:0000313" key="2">
    <source>
        <dbReference type="Proteomes" id="UP000012046"/>
    </source>
</evidence>
<dbReference type="AlphaFoldDB" id="H3ZIG2"/>
<dbReference type="eggNOG" id="COG0640">
    <property type="taxonomic scope" value="Bacteria"/>
</dbReference>
<evidence type="ECO:0000313" key="1">
    <source>
        <dbReference type="EMBL" id="EHR39612.1"/>
    </source>
</evidence>
<dbReference type="STRING" id="1129374.AJE_15864"/>
<dbReference type="EMBL" id="AHTH01000050">
    <property type="protein sequence ID" value="EHR39612.1"/>
    <property type="molecule type" value="Genomic_DNA"/>
</dbReference>
<name>H3ZIG2_9ALTE</name>
<comment type="caution">
    <text evidence="1">The sequence shown here is derived from an EMBL/GenBank/DDBJ whole genome shotgun (WGS) entry which is preliminary data.</text>
</comment>
<evidence type="ECO:0008006" key="3">
    <source>
        <dbReference type="Google" id="ProtNLM"/>
    </source>
</evidence>
<organism evidence="1 2">
    <name type="scientific">Alishewanella jeotgali KCTC 22429</name>
    <dbReference type="NCBI Taxonomy" id="1129374"/>
    <lineage>
        <taxon>Bacteria</taxon>
        <taxon>Pseudomonadati</taxon>
        <taxon>Pseudomonadota</taxon>
        <taxon>Gammaproteobacteria</taxon>
        <taxon>Alteromonadales</taxon>
        <taxon>Alteromonadaceae</taxon>
        <taxon>Alishewanella</taxon>
    </lineage>
</organism>
<dbReference type="RefSeq" id="WP_008951703.1">
    <property type="nucleotide sequence ID" value="NZ_AHTH01000050.1"/>
</dbReference>
<protein>
    <recommendedName>
        <fullName evidence="3">ArsR family transcriptional regulator</fullName>
    </recommendedName>
</protein>
<dbReference type="Proteomes" id="UP000012046">
    <property type="component" value="Unassembled WGS sequence"/>
</dbReference>
<keyword evidence="2" id="KW-1185">Reference proteome</keyword>
<accession>H3ZIG2</accession>
<reference evidence="1 2" key="1">
    <citation type="journal article" date="2012" name="J. Bacteriol.">
        <title>Genome Sequence of Extracellular-Protease-Producing Alishewanella jeotgali Isolated from Traditional Korean Fermented Seafood.</title>
        <authorList>
            <person name="Jung J."/>
            <person name="Chun J."/>
            <person name="Park W."/>
        </authorList>
    </citation>
    <scope>NUCLEOTIDE SEQUENCE [LARGE SCALE GENOMIC DNA]</scope>
    <source>
        <strain evidence="1 2">KCTC 22429</strain>
    </source>
</reference>
<proteinExistence type="predicted"/>
<dbReference type="PATRIC" id="fig|1129374.4.peg.3146"/>
<sequence>MAMQRIMQEDRRLVILRSLNELAGYEANESIINQCLEAYGHNISRDAVRVELAWLEEQQLLTLRDVSGYMVARLNSRGADVATGKATVPGVKKPRPAL</sequence>